<dbReference type="EMBL" id="JBCHKQ010000002">
    <property type="protein sequence ID" value="MEM5947704.1"/>
    <property type="molecule type" value="Genomic_DNA"/>
</dbReference>
<keyword evidence="2" id="KW-1185">Reference proteome</keyword>
<gene>
    <name evidence="1" type="ORF">WKV44_04015</name>
</gene>
<protein>
    <submittedName>
        <fullName evidence="1">DUF2764 domain-containing protein</fullName>
    </submittedName>
</protein>
<reference evidence="1 2" key="1">
    <citation type="submission" date="2024-03" db="EMBL/GenBank/DDBJ databases">
        <title>Ignisphaera cupida sp. nov., a hyperthermophilic hydrolytic archaeon from a hot spring of Kamchatka, and proposal of Ignisphaeraceae fam. nov.</title>
        <authorList>
            <person name="Podosokorskaya O.A."/>
            <person name="Elcheninov A.G."/>
            <person name="Maltseva A.I."/>
            <person name="Zayulina K.S."/>
            <person name="Novikov A."/>
            <person name="Merkel A.Y."/>
        </authorList>
    </citation>
    <scope>NUCLEOTIDE SEQUENCE [LARGE SCALE GENOMIC DNA]</scope>
    <source>
        <strain evidence="1 2">38H-sp</strain>
    </source>
</reference>
<sequence>MAQYYYFVSSLPLLNFDQSPPMGVSSFLSECSALLQEKDYRILESVLLDRDCEFSSDFARNIREWFRAFNNALVVFRASRLGVGAEKWLRGMPDGYFSEMIKPVFQHDSVVGKQEALYKFVWSFLDECGAGHFFDLEALIVYGLRLSLLEARSVQTLERGASVFDKVFDNLKFSEIQEKLPFGESNDYR</sequence>
<accession>A0ABU9UAK8</accession>
<name>A0ABU9UAK8_9SPIR</name>
<organism evidence="1 2">
    <name type="scientific">Rarispira pelagica</name>
    <dbReference type="NCBI Taxonomy" id="3141764"/>
    <lineage>
        <taxon>Bacteria</taxon>
        <taxon>Pseudomonadati</taxon>
        <taxon>Spirochaetota</taxon>
        <taxon>Spirochaetia</taxon>
        <taxon>Winmispirales</taxon>
        <taxon>Winmispiraceae</taxon>
        <taxon>Rarispira</taxon>
    </lineage>
</organism>
<proteinExistence type="predicted"/>
<dbReference type="Proteomes" id="UP001466331">
    <property type="component" value="Unassembled WGS sequence"/>
</dbReference>
<evidence type="ECO:0000313" key="2">
    <source>
        <dbReference type="Proteomes" id="UP001466331"/>
    </source>
</evidence>
<comment type="caution">
    <text evidence="1">The sequence shown here is derived from an EMBL/GenBank/DDBJ whole genome shotgun (WGS) entry which is preliminary data.</text>
</comment>
<evidence type="ECO:0000313" key="1">
    <source>
        <dbReference type="EMBL" id="MEM5947704.1"/>
    </source>
</evidence>
<dbReference type="RefSeq" id="WP_420069155.1">
    <property type="nucleotide sequence ID" value="NZ_JBCHKQ010000002.1"/>
</dbReference>